<keyword evidence="2" id="KW-0238">DNA-binding</keyword>
<dbReference type="EMBL" id="ML976615">
    <property type="protein sequence ID" value="KAF1847882.1"/>
    <property type="molecule type" value="Genomic_DNA"/>
</dbReference>
<dbReference type="RefSeq" id="XP_040790445.1">
    <property type="nucleotide sequence ID" value="XM_040937677.1"/>
</dbReference>
<reference evidence="7" key="1">
    <citation type="submission" date="2020-01" db="EMBL/GenBank/DDBJ databases">
        <authorList>
            <consortium name="DOE Joint Genome Institute"/>
            <person name="Haridas S."/>
            <person name="Albert R."/>
            <person name="Binder M."/>
            <person name="Bloem J."/>
            <person name="Labutti K."/>
            <person name="Salamov A."/>
            <person name="Andreopoulos B."/>
            <person name="Baker S.E."/>
            <person name="Barry K."/>
            <person name="Bills G."/>
            <person name="Bluhm B.H."/>
            <person name="Cannon C."/>
            <person name="Castanera R."/>
            <person name="Culley D.E."/>
            <person name="Daum C."/>
            <person name="Ezra D."/>
            <person name="Gonzalez J.B."/>
            <person name="Henrissat B."/>
            <person name="Kuo A."/>
            <person name="Liang C."/>
            <person name="Lipzen A."/>
            <person name="Lutzoni F."/>
            <person name="Magnuson J."/>
            <person name="Mondo S."/>
            <person name="Nolan M."/>
            <person name="Ohm R."/>
            <person name="Pangilinan J."/>
            <person name="Park H.-J."/>
            <person name="Ramirez L."/>
            <person name="Alfaro M."/>
            <person name="Sun H."/>
            <person name="Tritt A."/>
            <person name="Yoshinaga Y."/>
            <person name="Zwiers L.-H."/>
            <person name="Turgeon B.G."/>
            <person name="Goodwin S.B."/>
            <person name="Spatafora J.W."/>
            <person name="Crous P.W."/>
            <person name="Grigoriev I.V."/>
        </authorList>
    </citation>
    <scope>NUCLEOTIDE SEQUENCE</scope>
    <source>
        <strain evidence="7">CBS 394.84</strain>
    </source>
</reference>
<feature type="compositionally biased region" description="Polar residues" evidence="5">
    <location>
        <begin position="106"/>
        <end position="116"/>
    </location>
</feature>
<dbReference type="PROSITE" id="PS50048">
    <property type="entry name" value="ZN2_CY6_FUNGAL_2"/>
    <property type="match status" value="1"/>
</dbReference>
<feature type="domain" description="Zn(2)-C6 fungal-type" evidence="6">
    <location>
        <begin position="33"/>
        <end position="63"/>
    </location>
</feature>
<evidence type="ECO:0000256" key="1">
    <source>
        <dbReference type="ARBA" id="ARBA00023015"/>
    </source>
</evidence>
<dbReference type="PANTHER" id="PTHR47424:SF3">
    <property type="entry name" value="REGULATORY PROTEIN GAL4"/>
    <property type="match status" value="1"/>
</dbReference>
<evidence type="ECO:0000313" key="8">
    <source>
        <dbReference type="Proteomes" id="UP000800039"/>
    </source>
</evidence>
<dbReference type="PANTHER" id="PTHR47424">
    <property type="entry name" value="REGULATORY PROTEIN GAL4"/>
    <property type="match status" value="1"/>
</dbReference>
<organism evidence="7 8">
    <name type="scientific">Cucurbitaria berberidis CBS 394.84</name>
    <dbReference type="NCBI Taxonomy" id="1168544"/>
    <lineage>
        <taxon>Eukaryota</taxon>
        <taxon>Fungi</taxon>
        <taxon>Dikarya</taxon>
        <taxon>Ascomycota</taxon>
        <taxon>Pezizomycotina</taxon>
        <taxon>Dothideomycetes</taxon>
        <taxon>Pleosporomycetidae</taxon>
        <taxon>Pleosporales</taxon>
        <taxon>Pleosporineae</taxon>
        <taxon>Cucurbitariaceae</taxon>
        <taxon>Cucurbitaria</taxon>
    </lineage>
</organism>
<keyword evidence="1" id="KW-0805">Transcription regulation</keyword>
<evidence type="ECO:0000313" key="7">
    <source>
        <dbReference type="EMBL" id="KAF1847882.1"/>
    </source>
</evidence>
<dbReference type="SUPFAM" id="SSF57701">
    <property type="entry name" value="Zn2/Cys6 DNA-binding domain"/>
    <property type="match status" value="1"/>
</dbReference>
<dbReference type="InterPro" id="IPR051127">
    <property type="entry name" value="Fungal_SecMet_Regulators"/>
</dbReference>
<protein>
    <recommendedName>
        <fullName evidence="6">Zn(2)-C6 fungal-type domain-containing protein</fullName>
    </recommendedName>
</protein>
<dbReference type="OrthoDB" id="5069333at2759"/>
<accession>A0A9P4LB01</accession>
<gene>
    <name evidence="7" type="ORF">K460DRAFT_414534</name>
</gene>
<dbReference type="GeneID" id="63854927"/>
<dbReference type="GO" id="GO:0000981">
    <property type="term" value="F:DNA-binding transcription factor activity, RNA polymerase II-specific"/>
    <property type="evidence" value="ECO:0007669"/>
    <property type="project" value="InterPro"/>
</dbReference>
<comment type="caution">
    <text evidence="7">The sequence shown here is derived from an EMBL/GenBank/DDBJ whole genome shotgun (WGS) entry which is preliminary data.</text>
</comment>
<dbReference type="Gene3D" id="4.10.240.10">
    <property type="entry name" value="Zn(2)-C6 fungal-type DNA-binding domain"/>
    <property type="match status" value="1"/>
</dbReference>
<evidence type="ECO:0000256" key="2">
    <source>
        <dbReference type="ARBA" id="ARBA00023125"/>
    </source>
</evidence>
<evidence type="ECO:0000256" key="3">
    <source>
        <dbReference type="ARBA" id="ARBA00023163"/>
    </source>
</evidence>
<evidence type="ECO:0000256" key="4">
    <source>
        <dbReference type="ARBA" id="ARBA00023242"/>
    </source>
</evidence>
<dbReference type="SMART" id="SM00066">
    <property type="entry name" value="GAL4"/>
    <property type="match status" value="1"/>
</dbReference>
<name>A0A9P4LB01_9PLEO</name>
<dbReference type="AlphaFoldDB" id="A0A9P4LB01"/>
<feature type="region of interest" description="Disordered" evidence="5">
    <location>
        <begin position="1"/>
        <end position="25"/>
    </location>
</feature>
<dbReference type="InterPro" id="IPR001138">
    <property type="entry name" value="Zn2Cys6_DnaBD"/>
</dbReference>
<dbReference type="PROSITE" id="PS00463">
    <property type="entry name" value="ZN2_CY6_FUNGAL_1"/>
    <property type="match status" value="1"/>
</dbReference>
<dbReference type="InterPro" id="IPR036864">
    <property type="entry name" value="Zn2-C6_fun-type_DNA-bd_sf"/>
</dbReference>
<feature type="compositionally biased region" description="Basic and acidic residues" evidence="5">
    <location>
        <begin position="7"/>
        <end position="21"/>
    </location>
</feature>
<dbReference type="Proteomes" id="UP000800039">
    <property type="component" value="Unassembled WGS sequence"/>
</dbReference>
<dbReference type="CDD" id="cd00067">
    <property type="entry name" value="GAL4"/>
    <property type="match status" value="1"/>
</dbReference>
<dbReference type="GO" id="GO:0003677">
    <property type="term" value="F:DNA binding"/>
    <property type="evidence" value="ECO:0007669"/>
    <property type="project" value="UniProtKB-KW"/>
</dbReference>
<sequence length="429" mass="47107">MFATFRHNQDKDSLDAVRETTDPPVLKGVQSDACRRCREKKLKCSGERSGCDRCLANEWQCTYPGRRRSRQDSLVTAGKRKSSSTTNPGVPRLTESKRSLPRVRTHSQSATPSTCPDDSAIASANDMINFDDSSWQIEAMQVPLSPRESPDLFPMDAMSSWSMLNGGYDHSFSLNGQGHIQQDATDGSAMNLDFDVEEILSMPGIRPLDTQSLDISPTDMSIEMGQHALPSAKKSMCSSALFFHDISHAQQPSPFKNRSQKPSISSQSVLTDHQCTADALRVLEISMAGPKAQVTVEELLRSLANTKSSARSLAKLARCSMCIECSPFLVLMVININALLDAVDNALKLISDHNITAESSVWNQYGVDTAEEFGRMYSPLFLPIVGALRTVISEIHQVCLAQNLQPQLDQLDKGQKCLGLLEVGLQGLL</sequence>
<keyword evidence="4" id="KW-0539">Nucleus</keyword>
<evidence type="ECO:0000259" key="6">
    <source>
        <dbReference type="PROSITE" id="PS50048"/>
    </source>
</evidence>
<keyword evidence="8" id="KW-1185">Reference proteome</keyword>
<dbReference type="GO" id="GO:0008270">
    <property type="term" value="F:zinc ion binding"/>
    <property type="evidence" value="ECO:0007669"/>
    <property type="project" value="InterPro"/>
</dbReference>
<evidence type="ECO:0000256" key="5">
    <source>
        <dbReference type="SAM" id="MobiDB-lite"/>
    </source>
</evidence>
<keyword evidence="3" id="KW-0804">Transcription</keyword>
<proteinExistence type="predicted"/>
<dbReference type="Pfam" id="PF00172">
    <property type="entry name" value="Zn_clus"/>
    <property type="match status" value="1"/>
</dbReference>
<feature type="region of interest" description="Disordered" evidence="5">
    <location>
        <begin position="70"/>
        <end position="118"/>
    </location>
</feature>